<gene>
    <name evidence="1" type="ORF">H9657_01870</name>
</gene>
<dbReference type="RefSeq" id="WP_191779725.1">
    <property type="nucleotide sequence ID" value="NZ_JACSQV010000001.1"/>
</dbReference>
<evidence type="ECO:0000313" key="2">
    <source>
        <dbReference type="Proteomes" id="UP000604241"/>
    </source>
</evidence>
<accession>A0ABR8Q9C7</accession>
<protein>
    <submittedName>
        <fullName evidence="1">Alpha-mannosidase</fullName>
    </submittedName>
</protein>
<dbReference type="Proteomes" id="UP000604241">
    <property type="component" value="Unassembled WGS sequence"/>
</dbReference>
<comment type="caution">
    <text evidence="1">The sequence shown here is derived from an EMBL/GenBank/DDBJ whole genome shotgun (WGS) entry which is preliminary data.</text>
</comment>
<evidence type="ECO:0000313" key="1">
    <source>
        <dbReference type="EMBL" id="MBD7917029.1"/>
    </source>
</evidence>
<keyword evidence="2" id="KW-1185">Reference proteome</keyword>
<sequence length="89" mass="8805">MSDLKVDVGAVASFVAAVESQAALVGAECVSTGRALGSGIVQDAVGTVSLVLTVLDQALAAGASDLALDARSSENTWARADSSIAMRPA</sequence>
<proteinExistence type="predicted"/>
<dbReference type="EMBL" id="JACSQV010000001">
    <property type="protein sequence ID" value="MBD7917029.1"/>
    <property type="molecule type" value="Genomic_DNA"/>
</dbReference>
<reference evidence="1 2" key="1">
    <citation type="submission" date="2020-08" db="EMBL/GenBank/DDBJ databases">
        <title>A Genomic Blueprint of the Chicken Gut Microbiome.</title>
        <authorList>
            <person name="Gilroy R."/>
            <person name="Ravi A."/>
            <person name="Getino M."/>
            <person name="Pursley I."/>
            <person name="Horton D.L."/>
            <person name="Alikhan N.-F."/>
            <person name="Baker D."/>
            <person name="Gharbi K."/>
            <person name="Hall N."/>
            <person name="Watson M."/>
            <person name="Adriaenssens E.M."/>
            <person name="Foster-Nyarko E."/>
            <person name="Jarju S."/>
            <person name="Secka A."/>
            <person name="Antonio M."/>
            <person name="Oren A."/>
            <person name="Chaudhuri R."/>
            <person name="La Ragione R.M."/>
            <person name="Hildebrand F."/>
            <person name="Pallen M.J."/>
        </authorList>
    </citation>
    <scope>NUCLEOTIDE SEQUENCE [LARGE SCALE GENOMIC DNA]</scope>
    <source>
        <strain evidence="1 2">Sa3CUA2</strain>
    </source>
</reference>
<name>A0ABR8Q9C7_9CELL</name>
<organism evidence="1 2">
    <name type="scientific">Cellulomonas avistercoris</name>
    <dbReference type="NCBI Taxonomy" id="2762242"/>
    <lineage>
        <taxon>Bacteria</taxon>
        <taxon>Bacillati</taxon>
        <taxon>Actinomycetota</taxon>
        <taxon>Actinomycetes</taxon>
        <taxon>Micrococcales</taxon>
        <taxon>Cellulomonadaceae</taxon>
        <taxon>Cellulomonas</taxon>
    </lineage>
</organism>